<dbReference type="PATRIC" id="fig|2064.6.peg.1474"/>
<proteinExistence type="predicted"/>
<dbReference type="EMBL" id="JXZB01000001">
    <property type="protein sequence ID" value="KIQ67066.1"/>
    <property type="molecule type" value="Genomic_DNA"/>
</dbReference>
<protein>
    <recommendedName>
        <fullName evidence="4">DUF3618 domain-containing protein</fullName>
    </recommendedName>
</protein>
<dbReference type="AlphaFoldDB" id="A0A0D0P636"/>
<evidence type="ECO:0000256" key="1">
    <source>
        <dbReference type="SAM" id="Phobius"/>
    </source>
</evidence>
<dbReference type="Proteomes" id="UP000032066">
    <property type="component" value="Unassembled WGS sequence"/>
</dbReference>
<keyword evidence="1" id="KW-1133">Transmembrane helix</keyword>
<comment type="caution">
    <text evidence="2">The sequence shown here is derived from an EMBL/GenBank/DDBJ whole genome shotgun (WGS) entry which is preliminary data.</text>
</comment>
<accession>A0A0D0P636</accession>
<evidence type="ECO:0008006" key="4">
    <source>
        <dbReference type="Google" id="ProtNLM"/>
    </source>
</evidence>
<reference evidence="2 3" key="1">
    <citation type="submission" date="2015-02" db="EMBL/GenBank/DDBJ databases">
        <title>Draft genome sequence of Kitasatospora griseola MF730-N6, a bafilomycin, terpentecin and satosporin producer.</title>
        <authorList>
            <person name="Arens J.C."/>
            <person name="Haltli B."/>
            <person name="Kerr R.G."/>
        </authorList>
    </citation>
    <scope>NUCLEOTIDE SEQUENCE [LARGE SCALE GENOMIC DNA]</scope>
    <source>
        <strain evidence="2 3">MF730-N6</strain>
    </source>
</reference>
<organism evidence="2 3">
    <name type="scientific">Kitasatospora griseola</name>
    <name type="common">Streptomyces griseolosporeus</name>
    <dbReference type="NCBI Taxonomy" id="2064"/>
    <lineage>
        <taxon>Bacteria</taxon>
        <taxon>Bacillati</taxon>
        <taxon>Actinomycetota</taxon>
        <taxon>Actinomycetes</taxon>
        <taxon>Kitasatosporales</taxon>
        <taxon>Streptomycetaceae</taxon>
        <taxon>Kitasatospora</taxon>
    </lineage>
</organism>
<keyword evidence="1" id="KW-0812">Transmembrane</keyword>
<dbReference type="STRING" id="2064.TR51_06715"/>
<dbReference type="OrthoDB" id="4310037at2"/>
<name>A0A0D0P636_KITGR</name>
<evidence type="ECO:0000313" key="2">
    <source>
        <dbReference type="EMBL" id="KIQ67066.1"/>
    </source>
</evidence>
<evidence type="ECO:0000313" key="3">
    <source>
        <dbReference type="Proteomes" id="UP000032066"/>
    </source>
</evidence>
<keyword evidence="3" id="KW-1185">Reference proteome</keyword>
<keyword evidence="1" id="KW-0472">Membrane</keyword>
<gene>
    <name evidence="2" type="ORF">TR51_06715</name>
</gene>
<feature type="transmembrane region" description="Helical" evidence="1">
    <location>
        <begin position="71"/>
        <end position="91"/>
    </location>
</feature>
<sequence>MTSPTVPTPTPTAVDLLVVLTRLETKLDTVSAGIADHETRLRQQEQTALSEADIAQLRADVEALKRGRWPLPALGALTGVAALVVAAVPLVQH</sequence>